<evidence type="ECO:0000256" key="1">
    <source>
        <dbReference type="SAM" id="Phobius"/>
    </source>
</evidence>
<feature type="transmembrane region" description="Helical" evidence="1">
    <location>
        <begin position="89"/>
        <end position="108"/>
    </location>
</feature>
<keyword evidence="1" id="KW-0472">Membrane</keyword>
<keyword evidence="1" id="KW-0812">Transmembrane</keyword>
<organism evidence="2 3">
    <name type="scientific">Flavobacterium aureirubrum</name>
    <dbReference type="NCBI Taxonomy" id="3133147"/>
    <lineage>
        <taxon>Bacteria</taxon>
        <taxon>Pseudomonadati</taxon>
        <taxon>Bacteroidota</taxon>
        <taxon>Flavobacteriia</taxon>
        <taxon>Flavobacteriales</taxon>
        <taxon>Flavobacteriaceae</taxon>
        <taxon>Flavobacterium</taxon>
    </lineage>
</organism>
<evidence type="ECO:0008006" key="4">
    <source>
        <dbReference type="Google" id="ProtNLM"/>
    </source>
</evidence>
<evidence type="ECO:0000313" key="3">
    <source>
        <dbReference type="Proteomes" id="UP001460072"/>
    </source>
</evidence>
<proteinExistence type="predicted"/>
<keyword evidence="3" id="KW-1185">Reference proteome</keyword>
<name>A0ABU9N958_9FLAO</name>
<feature type="transmembrane region" description="Helical" evidence="1">
    <location>
        <begin position="7"/>
        <end position="28"/>
    </location>
</feature>
<dbReference type="Proteomes" id="UP001460072">
    <property type="component" value="Unassembled WGS sequence"/>
</dbReference>
<reference evidence="2 3" key="1">
    <citation type="submission" date="2024-03" db="EMBL/GenBank/DDBJ databases">
        <title>Two novel species of the genus Flavobacterium exhibiting potentially degradation of complex polysaccharides.</title>
        <authorList>
            <person name="Lian X."/>
        </authorList>
    </citation>
    <scope>NUCLEOTIDE SEQUENCE [LARGE SCALE GENOMIC DNA]</scope>
    <source>
        <strain evidence="3">j3</strain>
    </source>
</reference>
<evidence type="ECO:0000313" key="2">
    <source>
        <dbReference type="EMBL" id="MEM0544048.1"/>
    </source>
</evidence>
<feature type="transmembrane region" description="Helical" evidence="1">
    <location>
        <begin position="64"/>
        <end position="83"/>
    </location>
</feature>
<protein>
    <recommendedName>
        <fullName evidence="4">SPW repeat-containing protein</fullName>
    </recommendedName>
</protein>
<dbReference type="RefSeq" id="WP_342697212.1">
    <property type="nucleotide sequence ID" value="NZ_JBCGDO010000051.1"/>
</dbReference>
<sequence length="119" mass="13448">MKLNSRIHGIIDYGVVIFLWLSPTFFGLPQITALFTYILGGVHLALTILTDFEMGLLKIVPLKVHGWIELIVSIILVGVAFYLDTLEGLIAKYFYLGFALAVFVTYIFSDYKLTEKKNV</sequence>
<gene>
    <name evidence="2" type="ORF">WFZ85_15765</name>
</gene>
<accession>A0ABU9N958</accession>
<dbReference type="EMBL" id="JBCGDO010000051">
    <property type="protein sequence ID" value="MEM0544048.1"/>
    <property type="molecule type" value="Genomic_DNA"/>
</dbReference>
<comment type="caution">
    <text evidence="2">The sequence shown here is derived from an EMBL/GenBank/DDBJ whole genome shotgun (WGS) entry which is preliminary data.</text>
</comment>
<keyword evidence="1" id="KW-1133">Transmembrane helix</keyword>